<evidence type="ECO:0000313" key="2">
    <source>
        <dbReference type="WBParaSite" id="SPAL_0001709700.1"/>
    </source>
</evidence>
<dbReference type="AlphaFoldDB" id="A0A0N5CGX2"/>
<accession>A0A0N5CGX2</accession>
<organism evidence="1 2">
    <name type="scientific">Strongyloides papillosus</name>
    <name type="common">Intestinal threadworm</name>
    <dbReference type="NCBI Taxonomy" id="174720"/>
    <lineage>
        <taxon>Eukaryota</taxon>
        <taxon>Metazoa</taxon>
        <taxon>Ecdysozoa</taxon>
        <taxon>Nematoda</taxon>
        <taxon>Chromadorea</taxon>
        <taxon>Rhabditida</taxon>
        <taxon>Tylenchina</taxon>
        <taxon>Panagrolaimomorpha</taxon>
        <taxon>Strongyloidoidea</taxon>
        <taxon>Strongyloididae</taxon>
        <taxon>Strongyloides</taxon>
    </lineage>
</organism>
<dbReference type="WBParaSite" id="SPAL_0001709700.1">
    <property type="protein sequence ID" value="SPAL_0001709700.1"/>
    <property type="gene ID" value="SPAL_0001709700"/>
</dbReference>
<name>A0A0N5CGX2_STREA</name>
<keyword evidence="1" id="KW-1185">Reference proteome</keyword>
<sequence>MNNSFTKFSRIPHKADARLLIGSGDVANRHIGAPMRGLMLAHHCTPTSSSRNAVWYLLTSQAPFIIRRRLVFSLMLPRIFKRSDTKKQTAADNHQVFLNQYNALKSSWLQEQKNANSLSSDEQHQISLIQNNVLKVLINNLRLDEAKYLREYPVPTLTDNDMNLDLQPFEKELD</sequence>
<reference evidence="2" key="1">
    <citation type="submission" date="2016-03" db="UniProtKB">
        <authorList>
            <consortium name="WormBaseParasite"/>
        </authorList>
    </citation>
    <scope>IDENTIFICATION</scope>
</reference>
<dbReference type="Proteomes" id="UP000046392">
    <property type="component" value="Unplaced"/>
</dbReference>
<evidence type="ECO:0000313" key="1">
    <source>
        <dbReference type="Proteomes" id="UP000046392"/>
    </source>
</evidence>
<proteinExistence type="predicted"/>
<protein>
    <submittedName>
        <fullName evidence="2">Restriction endonuclease subunit S</fullName>
    </submittedName>
</protein>